<evidence type="ECO:0000313" key="12">
    <source>
        <dbReference type="Proteomes" id="UP000464658"/>
    </source>
</evidence>
<gene>
    <name evidence="11" type="ORF">BsIDN1_21590</name>
</gene>
<dbReference type="Gene3D" id="1.20.1530.20">
    <property type="match status" value="1"/>
</dbReference>
<evidence type="ECO:0000256" key="7">
    <source>
        <dbReference type="ARBA" id="ARBA00023065"/>
    </source>
</evidence>
<dbReference type="Pfam" id="PF00999">
    <property type="entry name" value="Na_H_Exchanger"/>
    <property type="match status" value="1"/>
</dbReference>
<feature type="domain" description="Cation/H+ exchanger transmembrane" evidence="10">
    <location>
        <begin position="1"/>
        <end position="71"/>
    </location>
</feature>
<proteinExistence type="inferred from homology"/>
<comment type="subcellular location">
    <subcellularLocation>
        <location evidence="1">Membrane</location>
        <topology evidence="1">Multi-pass membrane protein</topology>
    </subcellularLocation>
</comment>
<keyword evidence="5 9" id="KW-0812">Transmembrane</keyword>
<evidence type="ECO:0000256" key="4">
    <source>
        <dbReference type="ARBA" id="ARBA00022449"/>
    </source>
</evidence>
<keyword evidence="7" id="KW-0406">Ion transport</keyword>
<evidence type="ECO:0000313" key="11">
    <source>
        <dbReference type="EMBL" id="BBP88541.1"/>
    </source>
</evidence>
<evidence type="ECO:0000256" key="8">
    <source>
        <dbReference type="ARBA" id="ARBA00023136"/>
    </source>
</evidence>
<keyword evidence="8 9" id="KW-0472">Membrane</keyword>
<evidence type="ECO:0000256" key="1">
    <source>
        <dbReference type="ARBA" id="ARBA00004141"/>
    </source>
</evidence>
<organism evidence="11 12">
    <name type="scientific">Bacillus safensis</name>
    <dbReference type="NCBI Taxonomy" id="561879"/>
    <lineage>
        <taxon>Bacteria</taxon>
        <taxon>Bacillati</taxon>
        <taxon>Bacillota</taxon>
        <taxon>Bacilli</taxon>
        <taxon>Bacillales</taxon>
        <taxon>Bacillaceae</taxon>
        <taxon>Bacillus</taxon>
    </lineage>
</organism>
<keyword evidence="6 9" id="KW-1133">Transmembrane helix</keyword>
<dbReference type="PANTHER" id="PTHR43562">
    <property type="entry name" value="NAPA-TYPE SODIUM/HYDROGEN ANTIPORTER"/>
    <property type="match status" value="1"/>
</dbReference>
<dbReference type="EMBL" id="AP021906">
    <property type="protein sequence ID" value="BBP88541.1"/>
    <property type="molecule type" value="Genomic_DNA"/>
</dbReference>
<sequence length="73" mass="8389">MLVSLLSPNKELVQQLDSFGYGFLIPIFFVMVGVDLNIWALFKDPNIIIMIPLLFIALLMSKLIPILYFEKMV</sequence>
<keyword evidence="3" id="KW-0813">Transport</keyword>
<dbReference type="InterPro" id="IPR006153">
    <property type="entry name" value="Cation/H_exchanger_TM"/>
</dbReference>
<evidence type="ECO:0000256" key="3">
    <source>
        <dbReference type="ARBA" id="ARBA00022448"/>
    </source>
</evidence>
<dbReference type="GO" id="GO:0016020">
    <property type="term" value="C:membrane"/>
    <property type="evidence" value="ECO:0007669"/>
    <property type="project" value="UniProtKB-SubCell"/>
</dbReference>
<dbReference type="GO" id="GO:0015297">
    <property type="term" value="F:antiporter activity"/>
    <property type="evidence" value="ECO:0007669"/>
    <property type="project" value="UniProtKB-KW"/>
</dbReference>
<dbReference type="PANTHER" id="PTHR43562:SF1">
    <property type="entry name" value="NA(+)_H(+) ANTIPORTER YJBQ-RELATED"/>
    <property type="match status" value="1"/>
</dbReference>
<reference evidence="11 12" key="1">
    <citation type="submission" date="2019-12" db="EMBL/GenBank/DDBJ databases">
        <title>Full genome sequence of a Bacillus safensis strain isolated from commercially available natto in Indonesia.</title>
        <authorList>
            <person name="Yoshida M."/>
            <person name="Uomi M."/>
            <person name="Waturangi D."/>
            <person name="Ekaputri J.J."/>
            <person name="Setiamarga D.H.E."/>
        </authorList>
    </citation>
    <scope>NUCLEOTIDE SEQUENCE [LARGE SCALE GENOMIC DNA]</scope>
    <source>
        <strain evidence="11 12">IDN1</strain>
    </source>
</reference>
<dbReference type="AlphaFoldDB" id="A0A5S9M6H7"/>
<accession>A0A5S9M6H7</accession>
<protein>
    <recommendedName>
        <fullName evidence="10">Cation/H+ exchanger transmembrane domain-containing protein</fullName>
    </recommendedName>
</protein>
<dbReference type="GO" id="GO:1902600">
    <property type="term" value="P:proton transmembrane transport"/>
    <property type="evidence" value="ECO:0007669"/>
    <property type="project" value="InterPro"/>
</dbReference>
<evidence type="ECO:0000256" key="5">
    <source>
        <dbReference type="ARBA" id="ARBA00022692"/>
    </source>
</evidence>
<evidence type="ECO:0000256" key="9">
    <source>
        <dbReference type="SAM" id="Phobius"/>
    </source>
</evidence>
<evidence type="ECO:0000256" key="6">
    <source>
        <dbReference type="ARBA" id="ARBA00022989"/>
    </source>
</evidence>
<keyword evidence="4" id="KW-0050">Antiport</keyword>
<feature type="transmembrane region" description="Helical" evidence="9">
    <location>
        <begin position="47"/>
        <end position="69"/>
    </location>
</feature>
<dbReference type="Proteomes" id="UP000464658">
    <property type="component" value="Chromosome"/>
</dbReference>
<evidence type="ECO:0000259" key="10">
    <source>
        <dbReference type="Pfam" id="PF00999"/>
    </source>
</evidence>
<comment type="similarity">
    <text evidence="2">Belongs to the monovalent cation:proton antiporter 2 (CPA2) transporter (TC 2.A.37) family.</text>
</comment>
<dbReference type="InterPro" id="IPR038770">
    <property type="entry name" value="Na+/solute_symporter_sf"/>
</dbReference>
<name>A0A5S9M6H7_BACIA</name>
<feature type="transmembrane region" description="Helical" evidence="9">
    <location>
        <begin position="21"/>
        <end position="41"/>
    </location>
</feature>
<evidence type="ECO:0000256" key="2">
    <source>
        <dbReference type="ARBA" id="ARBA00005551"/>
    </source>
</evidence>